<accession>A0ABW2U6E9</accession>
<gene>
    <name evidence="2" type="ORF">ACFQT0_14605</name>
</gene>
<evidence type="ECO:0000313" key="3">
    <source>
        <dbReference type="Proteomes" id="UP001596513"/>
    </source>
</evidence>
<sequence length="73" mass="7703">MVFTLGGAGRLYAQNLNARRCYFNLTRDSDGDAHVRASQAVGGTVGGTGTLYYSGNPVYTDIKLTGKGQAKAE</sequence>
<comment type="caution">
    <text evidence="2">The sequence shown here is derived from an EMBL/GenBank/DDBJ whole genome shotgun (WGS) entry which is preliminary data.</text>
</comment>
<dbReference type="RefSeq" id="WP_380203794.1">
    <property type="nucleotide sequence ID" value="NZ_JBHTEK010000001.1"/>
</dbReference>
<evidence type="ECO:0000259" key="1">
    <source>
        <dbReference type="Pfam" id="PF10988"/>
    </source>
</evidence>
<dbReference type="Gene3D" id="2.160.20.120">
    <property type="match status" value="1"/>
</dbReference>
<dbReference type="InterPro" id="IPR021255">
    <property type="entry name" value="DUF2807"/>
</dbReference>
<organism evidence="2 3">
    <name type="scientific">Hymenobacter humi</name>
    <dbReference type="NCBI Taxonomy" id="1411620"/>
    <lineage>
        <taxon>Bacteria</taxon>
        <taxon>Pseudomonadati</taxon>
        <taxon>Bacteroidota</taxon>
        <taxon>Cytophagia</taxon>
        <taxon>Cytophagales</taxon>
        <taxon>Hymenobacteraceae</taxon>
        <taxon>Hymenobacter</taxon>
    </lineage>
</organism>
<reference evidence="3" key="1">
    <citation type="journal article" date="2019" name="Int. J. Syst. Evol. Microbiol.">
        <title>The Global Catalogue of Microorganisms (GCM) 10K type strain sequencing project: providing services to taxonomists for standard genome sequencing and annotation.</title>
        <authorList>
            <consortium name="The Broad Institute Genomics Platform"/>
            <consortium name="The Broad Institute Genome Sequencing Center for Infectious Disease"/>
            <person name="Wu L."/>
            <person name="Ma J."/>
        </authorList>
    </citation>
    <scope>NUCLEOTIDE SEQUENCE [LARGE SCALE GENOMIC DNA]</scope>
    <source>
        <strain evidence="3">JCM 19635</strain>
    </source>
</reference>
<dbReference type="EMBL" id="JBHTEK010000001">
    <property type="protein sequence ID" value="MFC7668464.1"/>
    <property type="molecule type" value="Genomic_DNA"/>
</dbReference>
<keyword evidence="3" id="KW-1185">Reference proteome</keyword>
<dbReference type="Pfam" id="PF10988">
    <property type="entry name" value="DUF2807"/>
    <property type="match status" value="1"/>
</dbReference>
<name>A0ABW2U6E9_9BACT</name>
<feature type="domain" description="Putative auto-transporter adhesin head GIN" evidence="1">
    <location>
        <begin position="3"/>
        <end position="57"/>
    </location>
</feature>
<evidence type="ECO:0000313" key="2">
    <source>
        <dbReference type="EMBL" id="MFC7668464.1"/>
    </source>
</evidence>
<protein>
    <submittedName>
        <fullName evidence="2">GIN domain-containing protein</fullName>
    </submittedName>
</protein>
<dbReference type="Proteomes" id="UP001596513">
    <property type="component" value="Unassembled WGS sequence"/>
</dbReference>
<proteinExistence type="predicted"/>